<keyword evidence="1" id="KW-1133">Transmembrane helix</keyword>
<dbReference type="STRING" id="290315.Clim_0037"/>
<protein>
    <recommendedName>
        <fullName evidence="4">DUF1634 domain-containing protein</fullName>
    </recommendedName>
</protein>
<evidence type="ECO:0000313" key="3">
    <source>
        <dbReference type="Proteomes" id="UP000008841"/>
    </source>
</evidence>
<dbReference type="KEGG" id="cli:Clim_0037"/>
<dbReference type="OrthoDB" id="598268at2"/>
<dbReference type="eggNOG" id="ENOG5032U1K">
    <property type="taxonomic scope" value="Bacteria"/>
</dbReference>
<dbReference type="AlphaFoldDB" id="B3EDR5"/>
<accession>B3EDR5</accession>
<proteinExistence type="predicted"/>
<evidence type="ECO:0000256" key="1">
    <source>
        <dbReference type="SAM" id="Phobius"/>
    </source>
</evidence>
<evidence type="ECO:0008006" key="4">
    <source>
        <dbReference type="Google" id="ProtNLM"/>
    </source>
</evidence>
<feature type="transmembrane region" description="Helical" evidence="1">
    <location>
        <begin position="118"/>
        <end position="137"/>
    </location>
</feature>
<dbReference type="EMBL" id="CP001097">
    <property type="protein sequence ID" value="ACD89145.1"/>
    <property type="molecule type" value="Genomic_DNA"/>
</dbReference>
<feature type="transmembrane region" description="Helical" evidence="1">
    <location>
        <begin position="21"/>
        <end position="42"/>
    </location>
</feature>
<reference evidence="2 3" key="1">
    <citation type="submission" date="2008-05" db="EMBL/GenBank/DDBJ databases">
        <title>Complete sequence of Chlorobium limicola DSM 245.</title>
        <authorList>
            <consortium name="US DOE Joint Genome Institute"/>
            <person name="Lucas S."/>
            <person name="Copeland A."/>
            <person name="Lapidus A."/>
            <person name="Glavina del Rio T."/>
            <person name="Dalin E."/>
            <person name="Tice H."/>
            <person name="Bruce D."/>
            <person name="Goodwin L."/>
            <person name="Pitluck S."/>
            <person name="Schmutz J."/>
            <person name="Larimer F."/>
            <person name="Land M."/>
            <person name="Hauser L."/>
            <person name="Kyrpides N."/>
            <person name="Ovchinnikova G."/>
            <person name="Zhao F."/>
            <person name="Li T."/>
            <person name="Liu Z."/>
            <person name="Overmann J."/>
            <person name="Bryant D.A."/>
            <person name="Richardson P."/>
        </authorList>
    </citation>
    <scope>NUCLEOTIDE SEQUENCE [LARGE SCALE GENOMIC DNA]</scope>
    <source>
        <strain evidence="3">DSM 245 / NBRC 103803 / 6330</strain>
    </source>
</reference>
<evidence type="ECO:0000313" key="2">
    <source>
        <dbReference type="EMBL" id="ACD89145.1"/>
    </source>
</evidence>
<gene>
    <name evidence="2" type="ordered locus">Clim_0037</name>
</gene>
<keyword evidence="1" id="KW-0812">Transmembrane</keyword>
<dbReference type="HOGENOM" id="CLU_151167_0_0_10"/>
<feature type="transmembrane region" description="Helical" evidence="1">
    <location>
        <begin position="86"/>
        <end position="111"/>
    </location>
</feature>
<dbReference type="RefSeq" id="WP_012465026.1">
    <property type="nucleotide sequence ID" value="NC_010803.1"/>
</dbReference>
<organism evidence="2 3">
    <name type="scientific">Chlorobium limicola (strain DSM 245 / NBRC 103803 / 6330)</name>
    <dbReference type="NCBI Taxonomy" id="290315"/>
    <lineage>
        <taxon>Bacteria</taxon>
        <taxon>Pseudomonadati</taxon>
        <taxon>Chlorobiota</taxon>
        <taxon>Chlorobiia</taxon>
        <taxon>Chlorobiales</taxon>
        <taxon>Chlorobiaceae</taxon>
        <taxon>Chlorobium/Pelodictyon group</taxon>
        <taxon>Chlorobium</taxon>
    </lineage>
</organism>
<keyword evidence="1" id="KW-0472">Membrane</keyword>
<name>B3EDR5_CHLL2</name>
<sequence length="138" mass="15042">MNGKKREKAEIDKVQLVYASVLDVVSHIGMALIAAGFLIYVLKLLPLTVSIEDVAAHWQMRAADMNRILTVPSGWSWVQDPLHGDVLSYFSIVFLSMAAMICLVSVIPVFLGEKNRTYALIALLQVMVLAAAVVGIAS</sequence>
<dbReference type="Proteomes" id="UP000008841">
    <property type="component" value="Chromosome"/>
</dbReference>